<reference evidence="7" key="1">
    <citation type="submission" date="2021-05" db="EMBL/GenBank/DDBJ databases">
        <title>Genome of Sphingobium sp. strain.</title>
        <authorList>
            <person name="Fan R."/>
        </authorList>
    </citation>
    <scope>NUCLEOTIDE SEQUENCE</scope>
    <source>
        <strain evidence="7">H33</strain>
    </source>
</reference>
<name>A0A9X1IT48_9SPHN</name>
<dbReference type="AlphaFoldDB" id="A0A9X1IT48"/>
<dbReference type="Pfam" id="PF05433">
    <property type="entry name" value="Rick_17kDa_Anti"/>
    <property type="match status" value="1"/>
</dbReference>
<evidence type="ECO:0000259" key="6">
    <source>
        <dbReference type="Pfam" id="PF05433"/>
    </source>
</evidence>
<gene>
    <name evidence="7" type="ORF">KK488_18500</name>
</gene>
<evidence type="ECO:0000313" key="8">
    <source>
        <dbReference type="Proteomes" id="UP001138757"/>
    </source>
</evidence>
<proteinExistence type="inferred from homology"/>
<feature type="domain" description="Glycine zipper 2TM" evidence="6">
    <location>
        <begin position="56"/>
        <end position="92"/>
    </location>
</feature>
<evidence type="ECO:0000256" key="1">
    <source>
        <dbReference type="ARBA" id="ARBA00004459"/>
    </source>
</evidence>
<comment type="subcellular location">
    <subcellularLocation>
        <location evidence="1">Cell outer membrane</location>
        <topology evidence="1">Lipid-anchor</topology>
    </subcellularLocation>
</comment>
<dbReference type="InterPro" id="IPR008816">
    <property type="entry name" value="Gly_zipper_2TM_dom"/>
</dbReference>
<keyword evidence="4" id="KW-0449">Lipoprotein</keyword>
<sequence length="101" mass="10380">MNRKTLSLIMAAPVAALLVSAPADARKHRRTYTAAERQRIAERDHGNCLRFNKTTGAITGAVAGGLLGRAIDNGGSTGTVIGAAGGALAGHSLARDGRKRC</sequence>
<evidence type="ECO:0000256" key="2">
    <source>
        <dbReference type="ARBA" id="ARBA00008681"/>
    </source>
</evidence>
<feature type="signal peptide" evidence="5">
    <location>
        <begin position="1"/>
        <end position="25"/>
    </location>
</feature>
<keyword evidence="5" id="KW-0732">Signal</keyword>
<evidence type="ECO:0000256" key="3">
    <source>
        <dbReference type="ARBA" id="ARBA00015281"/>
    </source>
</evidence>
<protein>
    <recommendedName>
        <fullName evidence="3">17 kDa surface antigen</fullName>
    </recommendedName>
</protein>
<accession>A0A9X1IT48</accession>
<dbReference type="Proteomes" id="UP001138757">
    <property type="component" value="Unassembled WGS sequence"/>
</dbReference>
<dbReference type="RefSeq" id="WP_214625189.1">
    <property type="nucleotide sequence ID" value="NZ_JAHGAW010000013.1"/>
</dbReference>
<dbReference type="EMBL" id="JAHGAW010000013">
    <property type="protein sequence ID" value="MBT2188940.1"/>
    <property type="molecule type" value="Genomic_DNA"/>
</dbReference>
<comment type="similarity">
    <text evidence="2">Belongs to the rickettsiale 17 kDa surface antigen family.</text>
</comment>
<keyword evidence="8" id="KW-1185">Reference proteome</keyword>
<feature type="chain" id="PRO_5040949954" description="17 kDa surface antigen" evidence="5">
    <location>
        <begin position="26"/>
        <end position="101"/>
    </location>
</feature>
<evidence type="ECO:0000256" key="4">
    <source>
        <dbReference type="ARBA" id="ARBA00023288"/>
    </source>
</evidence>
<comment type="caution">
    <text evidence="7">The sequence shown here is derived from an EMBL/GenBank/DDBJ whole genome shotgun (WGS) entry which is preliminary data.</text>
</comment>
<organism evidence="7 8">
    <name type="scientific">Sphingobium nicotianae</name>
    <dbReference type="NCBI Taxonomy" id="2782607"/>
    <lineage>
        <taxon>Bacteria</taxon>
        <taxon>Pseudomonadati</taxon>
        <taxon>Pseudomonadota</taxon>
        <taxon>Alphaproteobacteria</taxon>
        <taxon>Sphingomonadales</taxon>
        <taxon>Sphingomonadaceae</taxon>
        <taxon>Sphingobium</taxon>
    </lineage>
</organism>
<evidence type="ECO:0000256" key="5">
    <source>
        <dbReference type="SAM" id="SignalP"/>
    </source>
</evidence>
<dbReference type="GO" id="GO:0009279">
    <property type="term" value="C:cell outer membrane"/>
    <property type="evidence" value="ECO:0007669"/>
    <property type="project" value="UniProtKB-SubCell"/>
</dbReference>
<evidence type="ECO:0000313" key="7">
    <source>
        <dbReference type="EMBL" id="MBT2188940.1"/>
    </source>
</evidence>